<dbReference type="RefSeq" id="WP_231850015.1">
    <property type="nucleotide sequence ID" value="NZ_BAAAGS010000005.1"/>
</dbReference>
<feature type="transmembrane region" description="Helical" evidence="1">
    <location>
        <begin position="160"/>
        <end position="178"/>
    </location>
</feature>
<gene>
    <name evidence="2" type="ORF">GCM10009533_11300</name>
</gene>
<name>A0ABN1C8Q1_SACER</name>
<evidence type="ECO:0000313" key="2">
    <source>
        <dbReference type="EMBL" id="GAA0514131.1"/>
    </source>
</evidence>
<evidence type="ECO:0000256" key="1">
    <source>
        <dbReference type="SAM" id="Phobius"/>
    </source>
</evidence>
<evidence type="ECO:0000313" key="3">
    <source>
        <dbReference type="Proteomes" id="UP001500729"/>
    </source>
</evidence>
<feature type="transmembrane region" description="Helical" evidence="1">
    <location>
        <begin position="135"/>
        <end position="154"/>
    </location>
</feature>
<feature type="transmembrane region" description="Helical" evidence="1">
    <location>
        <begin position="23"/>
        <end position="42"/>
    </location>
</feature>
<feature type="transmembrane region" description="Helical" evidence="1">
    <location>
        <begin position="79"/>
        <end position="96"/>
    </location>
</feature>
<keyword evidence="3" id="KW-1185">Reference proteome</keyword>
<dbReference type="Proteomes" id="UP001500729">
    <property type="component" value="Unassembled WGS sequence"/>
</dbReference>
<keyword evidence="1" id="KW-0472">Membrane</keyword>
<dbReference type="InterPro" id="IPR005325">
    <property type="entry name" value="DUF308_memb"/>
</dbReference>
<keyword evidence="1" id="KW-0812">Transmembrane</keyword>
<sequence>MSQAQWQATTSTAEPLGKLGRSWGWLLTFGILTVLAGVLALFWPGPTILAIAIIFGVQLLVGGIYWFVRAVSSHGEGGFVPILLAVLAVIAGLLVLRSPVATAVLFPLVLGVYWTVSGIGETFHALVHRDVPSRGWAIAGGVLSILAGIALLVYPGVGLVTLTYLLGALLVVYGAIAATRAIQMRPHAATDLPPQTGAAHA</sequence>
<proteinExistence type="predicted"/>
<keyword evidence="1" id="KW-1133">Transmembrane helix</keyword>
<accession>A0ABN1C8Q1</accession>
<reference evidence="2 3" key="1">
    <citation type="journal article" date="2019" name="Int. J. Syst. Evol. Microbiol.">
        <title>The Global Catalogue of Microorganisms (GCM) 10K type strain sequencing project: providing services to taxonomists for standard genome sequencing and annotation.</title>
        <authorList>
            <consortium name="The Broad Institute Genomics Platform"/>
            <consortium name="The Broad Institute Genome Sequencing Center for Infectious Disease"/>
            <person name="Wu L."/>
            <person name="Ma J."/>
        </authorList>
    </citation>
    <scope>NUCLEOTIDE SEQUENCE [LARGE SCALE GENOMIC DNA]</scope>
    <source>
        <strain evidence="2 3">JCM 10303</strain>
    </source>
</reference>
<dbReference type="PANTHER" id="PTHR34989:SF1">
    <property type="entry name" value="PROTEIN HDED"/>
    <property type="match status" value="1"/>
</dbReference>
<dbReference type="PANTHER" id="PTHR34989">
    <property type="entry name" value="PROTEIN HDED"/>
    <property type="match status" value="1"/>
</dbReference>
<comment type="caution">
    <text evidence="2">The sequence shown here is derived from an EMBL/GenBank/DDBJ whole genome shotgun (WGS) entry which is preliminary data.</text>
</comment>
<evidence type="ECO:0008006" key="4">
    <source>
        <dbReference type="Google" id="ProtNLM"/>
    </source>
</evidence>
<organism evidence="2 3">
    <name type="scientific">Saccharopolyspora erythraea</name>
    <name type="common">Streptomyces erythraeus</name>
    <dbReference type="NCBI Taxonomy" id="1836"/>
    <lineage>
        <taxon>Bacteria</taxon>
        <taxon>Bacillati</taxon>
        <taxon>Actinomycetota</taxon>
        <taxon>Actinomycetes</taxon>
        <taxon>Pseudonocardiales</taxon>
        <taxon>Pseudonocardiaceae</taxon>
        <taxon>Saccharopolyspora</taxon>
    </lineage>
</organism>
<dbReference type="EMBL" id="BAAAGS010000005">
    <property type="protein sequence ID" value="GAA0514131.1"/>
    <property type="molecule type" value="Genomic_DNA"/>
</dbReference>
<feature type="transmembrane region" description="Helical" evidence="1">
    <location>
        <begin position="48"/>
        <end position="67"/>
    </location>
</feature>
<dbReference type="InterPro" id="IPR052712">
    <property type="entry name" value="Acid_resist_chaperone_HdeD"/>
</dbReference>
<dbReference type="Pfam" id="PF03729">
    <property type="entry name" value="DUF308"/>
    <property type="match status" value="2"/>
</dbReference>
<protein>
    <recommendedName>
        <fullName evidence="4">HdeD family acid-resistance protein</fullName>
    </recommendedName>
</protein>
<feature type="transmembrane region" description="Helical" evidence="1">
    <location>
        <begin position="102"/>
        <end position="123"/>
    </location>
</feature>